<protein>
    <submittedName>
        <fullName evidence="2">Uncharacterized protein</fullName>
    </submittedName>
</protein>
<dbReference type="STRING" id="160660.BJI67_07780"/>
<organism evidence="2 3">
    <name type="scientific">Acidihalobacter prosperus</name>
    <dbReference type="NCBI Taxonomy" id="160660"/>
    <lineage>
        <taxon>Bacteria</taxon>
        <taxon>Pseudomonadati</taxon>
        <taxon>Pseudomonadota</taxon>
        <taxon>Gammaproteobacteria</taxon>
        <taxon>Chromatiales</taxon>
        <taxon>Ectothiorhodospiraceae</taxon>
        <taxon>Acidihalobacter</taxon>
    </lineage>
</organism>
<dbReference type="Proteomes" id="UP000029273">
    <property type="component" value="Unassembled WGS sequence"/>
</dbReference>
<dbReference type="AlphaFoldDB" id="A0A1A6C8F6"/>
<dbReference type="OrthoDB" id="5796176at2"/>
<feature type="region of interest" description="Disordered" evidence="1">
    <location>
        <begin position="1"/>
        <end position="25"/>
    </location>
</feature>
<evidence type="ECO:0000313" key="2">
    <source>
        <dbReference type="EMBL" id="OBS10829.1"/>
    </source>
</evidence>
<keyword evidence="3" id="KW-1185">Reference proteome</keyword>
<reference evidence="2 3" key="1">
    <citation type="journal article" date="2014" name="Genome Announc.">
        <title>Draft Genome Sequence of the Iron-Oxidizing, Acidophilic, and Halotolerant 'Thiobacillus prosperus' Type Strain DSM 5130.</title>
        <authorList>
            <person name="Ossandon F.J."/>
            <person name="Cardenas J.P."/>
            <person name="Corbett M."/>
            <person name="Quatrini R."/>
            <person name="Holmes D.S."/>
            <person name="Watkin E."/>
        </authorList>
    </citation>
    <scope>NUCLEOTIDE SEQUENCE [LARGE SCALE GENOMIC DNA]</scope>
    <source>
        <strain evidence="2 3">DSM 5130</strain>
    </source>
</reference>
<sequence>MSSAKPRWQTIIENHTRNAAGTAEREERLARYAAREMARADHLSKTLGEVVATIDSNLGKDAEMDEFLGNIKTYILHNINTANQVAFRAQREDSDPASNTH</sequence>
<evidence type="ECO:0000256" key="1">
    <source>
        <dbReference type="SAM" id="MobiDB-lite"/>
    </source>
</evidence>
<dbReference type="RefSeq" id="WP_038086513.1">
    <property type="nucleotide sequence ID" value="NZ_JQSG02000001.1"/>
</dbReference>
<dbReference type="EMBL" id="JQSG02000001">
    <property type="protein sequence ID" value="OBS10829.1"/>
    <property type="molecule type" value="Genomic_DNA"/>
</dbReference>
<evidence type="ECO:0000313" key="3">
    <source>
        <dbReference type="Proteomes" id="UP000029273"/>
    </source>
</evidence>
<gene>
    <name evidence="2" type="ORF">Thpro_020545</name>
</gene>
<accession>A0A1A6C8F6</accession>
<name>A0A1A6C8F6_9GAMM</name>
<proteinExistence type="predicted"/>
<comment type="caution">
    <text evidence="2">The sequence shown here is derived from an EMBL/GenBank/DDBJ whole genome shotgun (WGS) entry which is preliminary data.</text>
</comment>